<gene>
    <name evidence="1" type="ORF">PAXRUDRAFT_19517</name>
</gene>
<organism evidence="1 2">
    <name type="scientific">Paxillus rubicundulus Ve08.2h10</name>
    <dbReference type="NCBI Taxonomy" id="930991"/>
    <lineage>
        <taxon>Eukaryota</taxon>
        <taxon>Fungi</taxon>
        <taxon>Dikarya</taxon>
        <taxon>Basidiomycota</taxon>
        <taxon>Agaricomycotina</taxon>
        <taxon>Agaricomycetes</taxon>
        <taxon>Agaricomycetidae</taxon>
        <taxon>Boletales</taxon>
        <taxon>Paxilineae</taxon>
        <taxon>Paxillaceae</taxon>
        <taxon>Paxillus</taxon>
    </lineage>
</organism>
<protein>
    <submittedName>
        <fullName evidence="1">Uncharacterized protein</fullName>
    </submittedName>
</protein>
<reference evidence="2" key="2">
    <citation type="submission" date="2015-01" db="EMBL/GenBank/DDBJ databases">
        <title>Evolutionary Origins and Diversification of the Mycorrhizal Mutualists.</title>
        <authorList>
            <consortium name="DOE Joint Genome Institute"/>
            <consortium name="Mycorrhizal Genomics Consortium"/>
            <person name="Kohler A."/>
            <person name="Kuo A."/>
            <person name="Nagy L.G."/>
            <person name="Floudas D."/>
            <person name="Copeland A."/>
            <person name="Barry K.W."/>
            <person name="Cichocki N."/>
            <person name="Veneault-Fourrey C."/>
            <person name="LaButti K."/>
            <person name="Lindquist E.A."/>
            <person name="Lipzen A."/>
            <person name="Lundell T."/>
            <person name="Morin E."/>
            <person name="Murat C."/>
            <person name="Riley R."/>
            <person name="Ohm R."/>
            <person name="Sun H."/>
            <person name="Tunlid A."/>
            <person name="Henrissat B."/>
            <person name="Grigoriev I.V."/>
            <person name="Hibbett D.S."/>
            <person name="Martin F."/>
        </authorList>
    </citation>
    <scope>NUCLEOTIDE SEQUENCE [LARGE SCALE GENOMIC DNA]</scope>
    <source>
        <strain evidence="2">Ve08.2h10</strain>
    </source>
</reference>
<sequence>MTGDDAVLINMSSAPPFSSMSQSTGPAAKKMNLIAAMATAAIAPPSCKSANAQQSQATESLMLGMQGSLNFLTSLLNNSNITSEDKISARRAVALTMLQE</sequence>
<proteinExistence type="predicted"/>
<evidence type="ECO:0000313" key="1">
    <source>
        <dbReference type="EMBL" id="KIK74811.1"/>
    </source>
</evidence>
<reference evidence="1 2" key="1">
    <citation type="submission" date="2014-04" db="EMBL/GenBank/DDBJ databases">
        <authorList>
            <consortium name="DOE Joint Genome Institute"/>
            <person name="Kuo A."/>
            <person name="Kohler A."/>
            <person name="Jargeat P."/>
            <person name="Nagy L.G."/>
            <person name="Floudas D."/>
            <person name="Copeland A."/>
            <person name="Barry K.W."/>
            <person name="Cichocki N."/>
            <person name="Veneault-Fourrey C."/>
            <person name="LaButti K."/>
            <person name="Lindquist E.A."/>
            <person name="Lipzen A."/>
            <person name="Lundell T."/>
            <person name="Morin E."/>
            <person name="Murat C."/>
            <person name="Sun H."/>
            <person name="Tunlid A."/>
            <person name="Henrissat B."/>
            <person name="Grigoriev I.V."/>
            <person name="Hibbett D.S."/>
            <person name="Martin F."/>
            <person name="Nordberg H.P."/>
            <person name="Cantor M.N."/>
            <person name="Hua S.X."/>
        </authorList>
    </citation>
    <scope>NUCLEOTIDE SEQUENCE [LARGE SCALE GENOMIC DNA]</scope>
    <source>
        <strain evidence="1 2">Ve08.2h10</strain>
    </source>
</reference>
<dbReference type="Proteomes" id="UP000054538">
    <property type="component" value="Unassembled WGS sequence"/>
</dbReference>
<dbReference type="AlphaFoldDB" id="A0A0D0CUM4"/>
<dbReference type="EMBL" id="KN828543">
    <property type="protein sequence ID" value="KIK74811.1"/>
    <property type="molecule type" value="Genomic_DNA"/>
</dbReference>
<keyword evidence="2" id="KW-1185">Reference proteome</keyword>
<evidence type="ECO:0000313" key="2">
    <source>
        <dbReference type="Proteomes" id="UP000054538"/>
    </source>
</evidence>
<dbReference type="HOGENOM" id="CLU_2306966_0_0_1"/>
<accession>A0A0D0CUM4</accession>
<name>A0A0D0CUM4_9AGAM</name>
<dbReference type="InParanoid" id="A0A0D0CUM4"/>